<evidence type="ECO:0000256" key="7">
    <source>
        <dbReference type="ARBA" id="ARBA00023136"/>
    </source>
</evidence>
<evidence type="ECO:0000256" key="2">
    <source>
        <dbReference type="ARBA" id="ARBA00022475"/>
    </source>
</evidence>
<evidence type="ECO:0000256" key="8">
    <source>
        <dbReference type="SAM" id="Phobius"/>
    </source>
</evidence>
<dbReference type="GO" id="GO:0009252">
    <property type="term" value="P:peptidoglycan biosynthetic process"/>
    <property type="evidence" value="ECO:0007669"/>
    <property type="project" value="UniProtKB-KW"/>
</dbReference>
<dbReference type="EMBL" id="AYZB01000058">
    <property type="protein sequence ID" value="KRM21031.1"/>
    <property type="molecule type" value="Genomic_DNA"/>
</dbReference>
<feature type="transmembrane region" description="Helical" evidence="8">
    <location>
        <begin position="301"/>
        <end position="320"/>
    </location>
</feature>
<comment type="subcellular location">
    <subcellularLocation>
        <location evidence="1">Cell membrane</location>
        <topology evidence="1">Multi-pass membrane protein</topology>
    </subcellularLocation>
</comment>
<evidence type="ECO:0000313" key="9">
    <source>
        <dbReference type="EMBL" id="KRM21031.1"/>
    </source>
</evidence>
<feature type="transmembrane region" description="Helical" evidence="8">
    <location>
        <begin position="153"/>
        <end position="172"/>
    </location>
</feature>
<dbReference type="PANTHER" id="PTHR47019:SF1">
    <property type="entry name" value="LIPID II FLIPPASE MURJ"/>
    <property type="match status" value="1"/>
</dbReference>
<dbReference type="InterPro" id="IPR051050">
    <property type="entry name" value="Lipid_II_flippase_MurJ/MviN"/>
</dbReference>
<name>A0AA89I160_9LACO</name>
<gene>
    <name evidence="9" type="ORF">FC90_GL001566</name>
</gene>
<proteinExistence type="predicted"/>
<keyword evidence="7 8" id="KW-0472">Membrane</keyword>
<dbReference type="GO" id="GO:0015648">
    <property type="term" value="F:lipid-linked peptidoglycan transporter activity"/>
    <property type="evidence" value="ECO:0007669"/>
    <property type="project" value="TreeGrafter"/>
</dbReference>
<protein>
    <recommendedName>
        <fullName evidence="11">Peptidoglycan lipid II flippase</fullName>
    </recommendedName>
</protein>
<evidence type="ECO:0000256" key="1">
    <source>
        <dbReference type="ARBA" id="ARBA00004651"/>
    </source>
</evidence>
<evidence type="ECO:0000256" key="5">
    <source>
        <dbReference type="ARBA" id="ARBA00022984"/>
    </source>
</evidence>
<keyword evidence="6 8" id="KW-1133">Transmembrane helix</keyword>
<dbReference type="PANTHER" id="PTHR47019">
    <property type="entry name" value="LIPID II FLIPPASE MURJ"/>
    <property type="match status" value="1"/>
</dbReference>
<dbReference type="AlphaFoldDB" id="A0AA89I160"/>
<keyword evidence="5" id="KW-0573">Peptidoglycan synthesis</keyword>
<dbReference type="GO" id="GO:0008360">
    <property type="term" value="P:regulation of cell shape"/>
    <property type="evidence" value="ECO:0007669"/>
    <property type="project" value="UniProtKB-KW"/>
</dbReference>
<evidence type="ECO:0000313" key="10">
    <source>
        <dbReference type="Proteomes" id="UP000050823"/>
    </source>
</evidence>
<keyword evidence="4" id="KW-0133">Cell shape</keyword>
<feature type="transmembrane region" description="Helical" evidence="8">
    <location>
        <begin position="262"/>
        <end position="281"/>
    </location>
</feature>
<feature type="transmembrane region" description="Helical" evidence="8">
    <location>
        <begin position="221"/>
        <end position="242"/>
    </location>
</feature>
<feature type="transmembrane region" description="Helical" evidence="8">
    <location>
        <begin position="7"/>
        <end position="29"/>
    </location>
</feature>
<evidence type="ECO:0000256" key="3">
    <source>
        <dbReference type="ARBA" id="ARBA00022692"/>
    </source>
</evidence>
<dbReference type="Pfam" id="PF03023">
    <property type="entry name" value="MurJ"/>
    <property type="match status" value="1"/>
</dbReference>
<feature type="transmembrane region" description="Helical" evidence="8">
    <location>
        <begin position="340"/>
        <end position="358"/>
    </location>
</feature>
<feature type="transmembrane region" description="Helical" evidence="8">
    <location>
        <begin position="379"/>
        <end position="397"/>
    </location>
</feature>
<dbReference type="Proteomes" id="UP000050823">
    <property type="component" value="Unassembled WGS sequence"/>
</dbReference>
<feature type="transmembrane region" description="Helical" evidence="8">
    <location>
        <begin position="403"/>
        <end position="422"/>
    </location>
</feature>
<feature type="transmembrane region" description="Helical" evidence="8">
    <location>
        <begin position="466"/>
        <end position="488"/>
    </location>
</feature>
<evidence type="ECO:0008006" key="11">
    <source>
        <dbReference type="Google" id="ProtNLM"/>
    </source>
</evidence>
<dbReference type="InterPro" id="IPR004268">
    <property type="entry name" value="MurJ"/>
</dbReference>
<sequence>MKKIVRSFPAIVLISTIITIFGLLKSVILSQKFGASSVLDSFYLANVFTVSIFSVVSSAITTVVMPKLNSINRNEKDDSNLEEYLSVVFIVTLIIGIIGIILLYVFRSSIVGQYDSKLKSTFISMIIILFIAQLSRINVAVYTAVYQSKENYIIPRLTDIIPALIPVVYIMTVAQPNIMYVTLLTAISYFLQFVALRRIQDNNSLLRVRFKGFLLNEQVKTLLRNTVPILISSTIFQIQILFSNYFANNFGNGYVTIFTNANQVIGIFQALFIVNIVNLFYPTMIRKINKNLIKGLSESTYFIGITMAFVILIFWGYASVGSNLIDIVFIHGKFTKENAHVVYTFGLVLCVVLPIDVIRDFIYRVYYAVGNTKKPMINSVLTVIFNIIMLMVLSKIIGPMSIVLAPAIGTIFSTSIILIRLYKDNMSLRNSMLVMIFIIFNLLGLCMYGVLYLVKVTVVFNGMVTVALQVVIGIAFSVTVLLLLLYFLKEKELIEFK</sequence>
<evidence type="ECO:0000256" key="4">
    <source>
        <dbReference type="ARBA" id="ARBA00022960"/>
    </source>
</evidence>
<keyword evidence="2" id="KW-1003">Cell membrane</keyword>
<dbReference type="GO" id="GO:0034204">
    <property type="term" value="P:lipid translocation"/>
    <property type="evidence" value="ECO:0007669"/>
    <property type="project" value="TreeGrafter"/>
</dbReference>
<dbReference type="GO" id="GO:0005886">
    <property type="term" value="C:plasma membrane"/>
    <property type="evidence" value="ECO:0007669"/>
    <property type="project" value="UniProtKB-SubCell"/>
</dbReference>
<feature type="transmembrane region" description="Helical" evidence="8">
    <location>
        <begin position="434"/>
        <end position="454"/>
    </location>
</feature>
<reference evidence="9 10" key="1">
    <citation type="journal article" date="2015" name="Genome Announc.">
        <title>Expanding the biotechnology potential of lactobacilli through comparative genomics of 213 strains and associated genera.</title>
        <authorList>
            <person name="Sun Z."/>
            <person name="Harris H.M."/>
            <person name="McCann A."/>
            <person name="Guo C."/>
            <person name="Argimon S."/>
            <person name="Zhang W."/>
            <person name="Yang X."/>
            <person name="Jeffery I.B."/>
            <person name="Cooney J.C."/>
            <person name="Kagawa T.F."/>
            <person name="Liu W."/>
            <person name="Song Y."/>
            <person name="Salvetti E."/>
            <person name="Wrobel A."/>
            <person name="Rasinkangas P."/>
            <person name="Parkhill J."/>
            <person name="Rea M.C."/>
            <person name="O'Sullivan O."/>
            <person name="Ritari J."/>
            <person name="Douillard F.P."/>
            <person name="Paul Ross R."/>
            <person name="Yang R."/>
            <person name="Briner A.E."/>
            <person name="Felis G.E."/>
            <person name="de Vos W.M."/>
            <person name="Barrangou R."/>
            <person name="Klaenhammer T.R."/>
            <person name="Caufield P.W."/>
            <person name="Cui Y."/>
            <person name="Zhang H."/>
            <person name="O'Toole P.W."/>
        </authorList>
    </citation>
    <scope>NUCLEOTIDE SEQUENCE [LARGE SCALE GENOMIC DNA]</scope>
    <source>
        <strain evidence="9 10">DSM 20719</strain>
    </source>
</reference>
<evidence type="ECO:0000256" key="6">
    <source>
        <dbReference type="ARBA" id="ARBA00022989"/>
    </source>
</evidence>
<feature type="transmembrane region" description="Helical" evidence="8">
    <location>
        <begin position="178"/>
        <end position="200"/>
    </location>
</feature>
<accession>A0AA89I160</accession>
<feature type="transmembrane region" description="Helical" evidence="8">
    <location>
        <begin position="84"/>
        <end position="106"/>
    </location>
</feature>
<feature type="transmembrane region" description="Helical" evidence="8">
    <location>
        <begin position="121"/>
        <end position="141"/>
    </location>
</feature>
<comment type="caution">
    <text evidence="9">The sequence shown here is derived from an EMBL/GenBank/DDBJ whole genome shotgun (WGS) entry which is preliminary data.</text>
</comment>
<dbReference type="RefSeq" id="WP_057908624.1">
    <property type="nucleotide sequence ID" value="NZ_AYZB01000058.1"/>
</dbReference>
<feature type="transmembrane region" description="Helical" evidence="8">
    <location>
        <begin position="41"/>
        <end position="64"/>
    </location>
</feature>
<keyword evidence="3 8" id="KW-0812">Transmembrane</keyword>
<organism evidence="9 10">
    <name type="scientific">Latilactobacillus graminis DSM 20719</name>
    <dbReference type="NCBI Taxonomy" id="1423752"/>
    <lineage>
        <taxon>Bacteria</taxon>
        <taxon>Bacillati</taxon>
        <taxon>Bacillota</taxon>
        <taxon>Bacilli</taxon>
        <taxon>Lactobacillales</taxon>
        <taxon>Lactobacillaceae</taxon>
        <taxon>Latilactobacillus</taxon>
    </lineage>
</organism>